<dbReference type="STRING" id="1392250.A0A2I2GFL8"/>
<evidence type="ECO:0000256" key="3">
    <source>
        <dbReference type="ARBA" id="ARBA00022630"/>
    </source>
</evidence>
<dbReference type="GeneID" id="36561665"/>
<evidence type="ECO:0000256" key="6">
    <source>
        <dbReference type="ARBA" id="ARBA00023002"/>
    </source>
</evidence>
<keyword evidence="4" id="KW-0274">FAD</keyword>
<feature type="domain" description="FAD/NAD(P)-binding" evidence="9">
    <location>
        <begin position="10"/>
        <end position="211"/>
    </location>
</feature>
<dbReference type="GO" id="GO:0004497">
    <property type="term" value="F:monooxygenase activity"/>
    <property type="evidence" value="ECO:0007669"/>
    <property type="project" value="UniProtKB-KW"/>
</dbReference>
<dbReference type="Gene3D" id="3.50.50.60">
    <property type="entry name" value="FAD/NAD(P)-binding domain"/>
    <property type="match status" value="4"/>
</dbReference>
<evidence type="ECO:0000256" key="8">
    <source>
        <dbReference type="SAM" id="MobiDB-lite"/>
    </source>
</evidence>
<evidence type="ECO:0000256" key="1">
    <source>
        <dbReference type="ARBA" id="ARBA00001974"/>
    </source>
</evidence>
<gene>
    <name evidence="10" type="ORF">P170DRAFT_487808</name>
</gene>
<evidence type="ECO:0000313" key="10">
    <source>
        <dbReference type="EMBL" id="PLB51627.1"/>
    </source>
</evidence>
<dbReference type="Proteomes" id="UP000234275">
    <property type="component" value="Unassembled WGS sequence"/>
</dbReference>
<name>A0A2I2GFL8_9EURO</name>
<comment type="cofactor">
    <cofactor evidence="1">
        <name>FAD</name>
        <dbReference type="ChEBI" id="CHEBI:57692"/>
    </cofactor>
</comment>
<keyword evidence="5" id="KW-0521">NADP</keyword>
<organism evidence="10 11">
    <name type="scientific">Aspergillus steynii IBT 23096</name>
    <dbReference type="NCBI Taxonomy" id="1392250"/>
    <lineage>
        <taxon>Eukaryota</taxon>
        <taxon>Fungi</taxon>
        <taxon>Dikarya</taxon>
        <taxon>Ascomycota</taxon>
        <taxon>Pezizomycotina</taxon>
        <taxon>Eurotiomycetes</taxon>
        <taxon>Eurotiomycetidae</taxon>
        <taxon>Eurotiales</taxon>
        <taxon>Aspergillaceae</taxon>
        <taxon>Aspergillus</taxon>
        <taxon>Aspergillus subgen. Circumdati</taxon>
    </lineage>
</organism>
<dbReference type="PANTHER" id="PTHR43098">
    <property type="entry name" value="L-ORNITHINE N(5)-MONOOXYGENASE-RELATED"/>
    <property type="match status" value="1"/>
</dbReference>
<evidence type="ECO:0000313" key="11">
    <source>
        <dbReference type="Proteomes" id="UP000234275"/>
    </source>
</evidence>
<dbReference type="AlphaFoldDB" id="A0A2I2GFL8"/>
<proteinExistence type="inferred from homology"/>
<evidence type="ECO:0000259" key="9">
    <source>
        <dbReference type="Pfam" id="PF07992"/>
    </source>
</evidence>
<protein>
    <submittedName>
        <fullName evidence="10">FAD/NAD(P)-binding domain-containing protein</fullName>
    </submittedName>
</protein>
<feature type="region of interest" description="Disordered" evidence="8">
    <location>
        <begin position="244"/>
        <end position="263"/>
    </location>
</feature>
<keyword evidence="3" id="KW-0285">Flavoprotein</keyword>
<dbReference type="InterPro" id="IPR050775">
    <property type="entry name" value="FAD-binding_Monooxygenases"/>
</dbReference>
<feature type="compositionally biased region" description="Low complexity" evidence="8">
    <location>
        <begin position="486"/>
        <end position="499"/>
    </location>
</feature>
<dbReference type="EMBL" id="MSFO01000002">
    <property type="protein sequence ID" value="PLB51627.1"/>
    <property type="molecule type" value="Genomic_DNA"/>
</dbReference>
<reference evidence="10 11" key="1">
    <citation type="submission" date="2016-12" db="EMBL/GenBank/DDBJ databases">
        <title>The genomes of Aspergillus section Nigri reveals drivers in fungal speciation.</title>
        <authorList>
            <consortium name="DOE Joint Genome Institute"/>
            <person name="Vesth T.C."/>
            <person name="Nybo J."/>
            <person name="Theobald S."/>
            <person name="Brandl J."/>
            <person name="Frisvad J.C."/>
            <person name="Nielsen K.F."/>
            <person name="Lyhne E.K."/>
            <person name="Kogle M.E."/>
            <person name="Kuo A."/>
            <person name="Riley R."/>
            <person name="Clum A."/>
            <person name="Nolan M."/>
            <person name="Lipzen A."/>
            <person name="Salamov A."/>
            <person name="Henrissat B."/>
            <person name="Wiebenga A."/>
            <person name="De Vries R.P."/>
            <person name="Grigoriev I.V."/>
            <person name="Mortensen U.H."/>
            <person name="Andersen M.R."/>
            <person name="Baker S.E."/>
        </authorList>
    </citation>
    <scope>NUCLEOTIDE SEQUENCE [LARGE SCALE GENOMIC DNA]</scope>
    <source>
        <strain evidence="10 11">IBT 23096</strain>
    </source>
</reference>
<comment type="caution">
    <text evidence="10">The sequence shown here is derived from an EMBL/GenBank/DDBJ whole genome shotgun (WGS) entry which is preliminary data.</text>
</comment>
<evidence type="ECO:0000256" key="4">
    <source>
        <dbReference type="ARBA" id="ARBA00022827"/>
    </source>
</evidence>
<feature type="region of interest" description="Disordered" evidence="8">
    <location>
        <begin position="486"/>
        <end position="524"/>
    </location>
</feature>
<dbReference type="InterPro" id="IPR023753">
    <property type="entry name" value="FAD/NAD-binding_dom"/>
</dbReference>
<dbReference type="RefSeq" id="XP_024706929.1">
    <property type="nucleotide sequence ID" value="XM_024853964.1"/>
</dbReference>
<comment type="similarity">
    <text evidence="2">Belongs to the FAD-binding monooxygenase family.</text>
</comment>
<keyword evidence="6" id="KW-0560">Oxidoreductase</keyword>
<keyword evidence="11" id="KW-1185">Reference proteome</keyword>
<dbReference type="PRINTS" id="PR00411">
    <property type="entry name" value="PNDRDTASEI"/>
</dbReference>
<evidence type="ECO:0000256" key="5">
    <source>
        <dbReference type="ARBA" id="ARBA00022857"/>
    </source>
</evidence>
<dbReference type="Pfam" id="PF07992">
    <property type="entry name" value="Pyr_redox_2"/>
    <property type="match status" value="1"/>
</dbReference>
<dbReference type="OrthoDB" id="66881at2759"/>
<keyword evidence="7" id="KW-0503">Monooxygenase</keyword>
<dbReference type="PANTHER" id="PTHR43098:SF3">
    <property type="entry name" value="L-ORNITHINE N(5)-MONOOXYGENASE-RELATED"/>
    <property type="match status" value="1"/>
</dbReference>
<sequence length="631" mass="70743">MPPSTPQNTDILIIGAGFSGLSALHTLRTTHPSLSAHILEAAPDLGGVWHWNRYPGARVDSEWPFYQLTIPSAWRDFTFSERFPGHEEIRQYFKHLDDVLDFKRDVTFNQRVDGAIWDEGEGRWVVSTEGGVVVRARYLVLCSGLLHKPYIIHSSSYPPNLTTSGKRIAVIGAGATGVQIVQELSKTASHLTLYMRRPSPCLPMRNRPLTQEEHESWRPFFPALFDASRHSRSGIPFAQAPAPTPPSCLLGGDQTQGEGERKEKERARQELDAYYEYLWSSGSFNFGASNFPAVYVSEEANRLAYGFWARKTRARMRDPVKRDLMAPVEPVDYLFMRRTPLEQDFYESVDRENVDVVRIREGFRFTERGGIVVDGDDERMFDVVVLATGFDSYSGAISNMNIRGRNGISLSETWQSGIQTYLGITVHGFPNCFMSYTPHGESHHPSIHLQKILTKTKMKAPTPLSNGPTIIESQIRLIASLISKSISPGTPSSTPTDTSKLNSNLEPNHESTTQSEPNQRLGTIEPTLPAQVSYREMILAQAKGTLFERTDSWWNGANVPGKKREVVTYLGGIEEYERFCAERIEGLIGFEIGEKVKSIQPSRAAETADVFTELIISSILILSQPHHLLPT</sequence>
<dbReference type="VEuPathDB" id="FungiDB:P170DRAFT_487808"/>
<evidence type="ECO:0000256" key="2">
    <source>
        <dbReference type="ARBA" id="ARBA00010139"/>
    </source>
</evidence>
<dbReference type="InterPro" id="IPR036188">
    <property type="entry name" value="FAD/NAD-bd_sf"/>
</dbReference>
<feature type="compositionally biased region" description="Polar residues" evidence="8">
    <location>
        <begin position="500"/>
        <end position="521"/>
    </location>
</feature>
<accession>A0A2I2GFL8</accession>
<dbReference type="SUPFAM" id="SSF51905">
    <property type="entry name" value="FAD/NAD(P)-binding domain"/>
    <property type="match status" value="2"/>
</dbReference>
<evidence type="ECO:0000256" key="7">
    <source>
        <dbReference type="ARBA" id="ARBA00023033"/>
    </source>
</evidence>